<sequence>MKKVVATGKTSLSNNIEMHVGLTPPLYPVEGQLWLNTSTVPPTLWRWDGEKWVLQEMDVEKLDPDLVQGIDDKIEDLHQKVLDEVAQIDEEAAKLKADVEARNKQDDKYFADMRQNIIDNRYEALGWYEENDGRISGIAQSVDGITTRVGKAETNISTLTQTAQGLQSTVTSITNGTHSVITQMSDRINLRVEKDKIVSQINASPEGVYIAGKLIYLDGNVKVDGTFVSPNIISKGTDANGRDNYTQITGMKMTSYGYYENTWRGGYRVGYHALTAMSGYIKMQQMTGVNGSTISSRPALYYTSRGIGTRMDGSGDNDASGVIEFFAQGYSSASNSLALASSGNIILESTYETGSNIFLNPNGAKVHICDKYQTKYYDLVCGTVDAATLKAGQFYTNDTNLNSRDGTIKIGGTSGNINIMGNVTCAKLVETSKRELKKNIELYTENATNLIDSGIVRAYQYNDDVEGVDLPYVGLIVDEAPVEVVDTKGEGVLVAQGVWIAWKAIQELNARIKELEGTA</sequence>
<comment type="caution">
    <text evidence="3">The sequence shown here is derived from an EMBL/GenBank/DDBJ whole genome shotgun (WGS) entry which is preliminary data.</text>
</comment>
<name>A0ABW5Y453_9BACL</name>
<feature type="coiled-coil region" evidence="1">
    <location>
        <begin position="426"/>
        <end position="453"/>
    </location>
</feature>
<keyword evidence="4" id="KW-1185">Reference proteome</keyword>
<gene>
    <name evidence="3" type="ORF">ACFSY7_15135</name>
</gene>
<organism evidence="3 4">
    <name type="scientific">Kurthia populi</name>
    <dbReference type="NCBI Taxonomy" id="1562132"/>
    <lineage>
        <taxon>Bacteria</taxon>
        <taxon>Bacillati</taxon>
        <taxon>Bacillota</taxon>
        <taxon>Bacilli</taxon>
        <taxon>Bacillales</taxon>
        <taxon>Caryophanaceae</taxon>
        <taxon>Kurthia</taxon>
    </lineage>
</organism>
<dbReference type="EMBL" id="JBHUOR010000129">
    <property type="protein sequence ID" value="MFD2869825.1"/>
    <property type="molecule type" value="Genomic_DNA"/>
</dbReference>
<evidence type="ECO:0000313" key="3">
    <source>
        <dbReference type="EMBL" id="MFD2869825.1"/>
    </source>
</evidence>
<reference evidence="4" key="1">
    <citation type="journal article" date="2019" name="Int. J. Syst. Evol. Microbiol.">
        <title>The Global Catalogue of Microorganisms (GCM) 10K type strain sequencing project: providing services to taxonomists for standard genome sequencing and annotation.</title>
        <authorList>
            <consortium name="The Broad Institute Genomics Platform"/>
            <consortium name="The Broad Institute Genome Sequencing Center for Infectious Disease"/>
            <person name="Wu L."/>
            <person name="Ma J."/>
        </authorList>
    </citation>
    <scope>NUCLEOTIDE SEQUENCE [LARGE SCALE GENOMIC DNA]</scope>
    <source>
        <strain evidence="4">KCTC 33522</strain>
    </source>
</reference>
<protein>
    <submittedName>
        <fullName evidence="3">Gp58-like family protein</fullName>
    </submittedName>
</protein>
<dbReference type="Pfam" id="PF07902">
    <property type="entry name" value="Gp58"/>
    <property type="match status" value="1"/>
</dbReference>
<feature type="domain" description="Gp58-like" evidence="2">
    <location>
        <begin position="130"/>
        <end position="204"/>
    </location>
</feature>
<dbReference type="Proteomes" id="UP001597568">
    <property type="component" value="Unassembled WGS sequence"/>
</dbReference>
<accession>A0ABW5Y453</accession>
<dbReference type="Gene3D" id="1.20.5.340">
    <property type="match status" value="1"/>
</dbReference>
<keyword evidence="1" id="KW-0175">Coiled coil</keyword>
<evidence type="ECO:0000313" key="4">
    <source>
        <dbReference type="Proteomes" id="UP001597568"/>
    </source>
</evidence>
<evidence type="ECO:0000259" key="2">
    <source>
        <dbReference type="Pfam" id="PF07902"/>
    </source>
</evidence>
<evidence type="ECO:0000256" key="1">
    <source>
        <dbReference type="SAM" id="Coils"/>
    </source>
</evidence>
<dbReference type="RefSeq" id="WP_380148441.1">
    <property type="nucleotide sequence ID" value="NZ_JBHUOR010000129.1"/>
</dbReference>
<dbReference type="InterPro" id="IPR012892">
    <property type="entry name" value="Gp58"/>
</dbReference>
<proteinExistence type="predicted"/>
<feature type="coiled-coil region" evidence="1">
    <location>
        <begin position="78"/>
        <end position="105"/>
    </location>
</feature>